<dbReference type="AlphaFoldDB" id="A0AAD7BER2"/>
<organism evidence="2 3">
    <name type="scientific">Mycena rosella</name>
    <name type="common">Pink bonnet</name>
    <name type="synonym">Agaricus rosellus</name>
    <dbReference type="NCBI Taxonomy" id="1033263"/>
    <lineage>
        <taxon>Eukaryota</taxon>
        <taxon>Fungi</taxon>
        <taxon>Dikarya</taxon>
        <taxon>Basidiomycota</taxon>
        <taxon>Agaricomycotina</taxon>
        <taxon>Agaricomycetes</taxon>
        <taxon>Agaricomycetidae</taxon>
        <taxon>Agaricales</taxon>
        <taxon>Marasmiineae</taxon>
        <taxon>Mycenaceae</taxon>
        <taxon>Mycena</taxon>
    </lineage>
</organism>
<keyword evidence="3" id="KW-1185">Reference proteome</keyword>
<accession>A0AAD7BER2</accession>
<protein>
    <submittedName>
        <fullName evidence="2">Uncharacterized protein</fullName>
    </submittedName>
</protein>
<dbReference type="Proteomes" id="UP001221757">
    <property type="component" value="Unassembled WGS sequence"/>
</dbReference>
<feature type="region of interest" description="Disordered" evidence="1">
    <location>
        <begin position="1"/>
        <end position="27"/>
    </location>
</feature>
<evidence type="ECO:0000313" key="3">
    <source>
        <dbReference type="Proteomes" id="UP001221757"/>
    </source>
</evidence>
<gene>
    <name evidence="2" type="ORF">B0H17DRAFT_639362</name>
</gene>
<evidence type="ECO:0000256" key="1">
    <source>
        <dbReference type="SAM" id="MobiDB-lite"/>
    </source>
</evidence>
<reference evidence="2" key="1">
    <citation type="submission" date="2023-03" db="EMBL/GenBank/DDBJ databases">
        <title>Massive genome expansion in bonnet fungi (Mycena s.s.) driven by repeated elements and novel gene families across ecological guilds.</title>
        <authorList>
            <consortium name="Lawrence Berkeley National Laboratory"/>
            <person name="Harder C.B."/>
            <person name="Miyauchi S."/>
            <person name="Viragh M."/>
            <person name="Kuo A."/>
            <person name="Thoen E."/>
            <person name="Andreopoulos B."/>
            <person name="Lu D."/>
            <person name="Skrede I."/>
            <person name="Drula E."/>
            <person name="Henrissat B."/>
            <person name="Morin E."/>
            <person name="Kohler A."/>
            <person name="Barry K."/>
            <person name="LaButti K."/>
            <person name="Morin E."/>
            <person name="Salamov A."/>
            <person name="Lipzen A."/>
            <person name="Mereny Z."/>
            <person name="Hegedus B."/>
            <person name="Baldrian P."/>
            <person name="Stursova M."/>
            <person name="Weitz H."/>
            <person name="Taylor A."/>
            <person name="Grigoriev I.V."/>
            <person name="Nagy L.G."/>
            <person name="Martin F."/>
            <person name="Kauserud H."/>
        </authorList>
    </citation>
    <scope>NUCLEOTIDE SEQUENCE</scope>
    <source>
        <strain evidence="2">CBHHK067</strain>
    </source>
</reference>
<sequence length="240" mass="25912">MKGPGRLVSSRERGTRTAPHSGLRAAGAENIADTFAASAPRMWSSAPSPHLPACAQRGIGGGTRNTVVPRAHVLGACVRRETRFRGCELGRRLFLRNRVPLVVRPVFTRSFARPHTPQDLHFGAVYARPSDGACVRSSSAARAALQARDVAGAGRGRVLAVHVVLRQPPHPIQRTLREETHRTDSFGCGPPVSIIDNRPPPPTPPCRVPAVRCMHAMTLSAVCRSPARSTHPSRIPREPT</sequence>
<name>A0AAD7BER2_MYCRO</name>
<comment type="caution">
    <text evidence="2">The sequence shown here is derived from an EMBL/GenBank/DDBJ whole genome shotgun (WGS) entry which is preliminary data.</text>
</comment>
<evidence type="ECO:0000313" key="2">
    <source>
        <dbReference type="EMBL" id="KAJ7619250.1"/>
    </source>
</evidence>
<proteinExistence type="predicted"/>
<dbReference type="EMBL" id="JARKIE010000720">
    <property type="protein sequence ID" value="KAJ7619250.1"/>
    <property type="molecule type" value="Genomic_DNA"/>
</dbReference>